<dbReference type="OrthoDB" id="5353557at2759"/>
<reference evidence="4" key="1">
    <citation type="submission" date="2021-02" db="EMBL/GenBank/DDBJ databases">
        <authorList>
            <person name="Palmer J.M."/>
        </authorList>
    </citation>
    <scope>NUCLEOTIDE SEQUENCE</scope>
    <source>
        <strain evidence="4">SCRP23</strain>
    </source>
</reference>
<dbReference type="GO" id="GO:0010960">
    <property type="term" value="P:magnesium ion homeostasis"/>
    <property type="evidence" value="ECO:0007669"/>
    <property type="project" value="InterPro"/>
</dbReference>
<evidence type="ECO:0000256" key="2">
    <source>
        <dbReference type="SAM" id="Phobius"/>
    </source>
</evidence>
<comment type="caution">
    <text evidence="4">The sequence shown here is derived from an EMBL/GenBank/DDBJ whole genome shotgun (WGS) entry which is preliminary data.</text>
</comment>
<proteinExistence type="predicted"/>
<dbReference type="AlphaFoldDB" id="A0A8T1WMR2"/>
<feature type="transmembrane region" description="Helical" evidence="2">
    <location>
        <begin position="166"/>
        <end position="188"/>
    </location>
</feature>
<keyword evidence="5" id="KW-1185">Reference proteome</keyword>
<gene>
    <name evidence="4" type="primary">CNNM2</name>
    <name evidence="4" type="ORF">PHYBOEH_004141</name>
</gene>
<accession>A0A8T1WMR2</accession>
<sequence length="404" mass="43439">MVTMRRTANGVAVAAALTAAQLEAAVANGEGLGGGDESSSKLSDGEIAMQVSALVVLLGLSAMFAGLGLGLMSLDLIGLEIVVAAGEDENATEKEKMNSQAAKKVIPLRRNGNLLLTTLLLGNVAVNVLTSILTADLTSGLFGFLASTVLILIFGEIVPQALCSKYALVIGGKVVPFVRILITVFYVFSKPVSMALDASLGEDIGRIFTRRQLAEIIDIHEKQQMIDKDEGSIIRGAMTFGDKTVRSIMTPVDKIFTTPLSAVLDQELIHRILFSGFSRILVSGSSENDIVGTIHVKDLIFVDPKKEEMHTLLGIVTMEDVLEEILQDEILDETDVSGRPNQQSKRKRSLLTQFDEGGRLGLDDLCQAEDPSEDELAVGLVQLQQSEVKPFEVQVTLSQPNGYI</sequence>
<dbReference type="InterPro" id="IPR002550">
    <property type="entry name" value="CNNM"/>
</dbReference>
<dbReference type="InterPro" id="IPR045095">
    <property type="entry name" value="ACDP"/>
</dbReference>
<feature type="transmembrane region" description="Helical" evidence="2">
    <location>
        <begin position="114"/>
        <end position="135"/>
    </location>
</feature>
<organism evidence="4 5">
    <name type="scientific">Phytophthora boehmeriae</name>
    <dbReference type="NCBI Taxonomy" id="109152"/>
    <lineage>
        <taxon>Eukaryota</taxon>
        <taxon>Sar</taxon>
        <taxon>Stramenopiles</taxon>
        <taxon>Oomycota</taxon>
        <taxon>Peronosporomycetes</taxon>
        <taxon>Peronosporales</taxon>
        <taxon>Peronosporaceae</taxon>
        <taxon>Phytophthora</taxon>
    </lineage>
</organism>
<evidence type="ECO:0000313" key="5">
    <source>
        <dbReference type="Proteomes" id="UP000693981"/>
    </source>
</evidence>
<keyword evidence="1 2" id="KW-0812">Transmembrane</keyword>
<dbReference type="EMBL" id="JAGDFL010000222">
    <property type="protein sequence ID" value="KAG7395187.1"/>
    <property type="molecule type" value="Genomic_DNA"/>
</dbReference>
<feature type="domain" description="CNNM transmembrane" evidence="3">
    <location>
        <begin position="43"/>
        <end position="230"/>
    </location>
</feature>
<keyword evidence="1 2" id="KW-1133">Transmembrane helix</keyword>
<keyword evidence="1 2" id="KW-0472">Membrane</keyword>
<evidence type="ECO:0000313" key="4">
    <source>
        <dbReference type="EMBL" id="KAG7395187.1"/>
    </source>
</evidence>
<name>A0A8T1WMR2_9STRA</name>
<evidence type="ECO:0000259" key="3">
    <source>
        <dbReference type="PROSITE" id="PS51846"/>
    </source>
</evidence>
<dbReference type="PANTHER" id="PTHR12064">
    <property type="entry name" value="METAL TRANSPORTER CNNM"/>
    <property type="match status" value="1"/>
</dbReference>
<protein>
    <submittedName>
        <fullName evidence="4">Metal transporter cnnm2</fullName>
    </submittedName>
</protein>
<dbReference type="GO" id="GO:0016020">
    <property type="term" value="C:membrane"/>
    <property type="evidence" value="ECO:0007669"/>
    <property type="project" value="UniProtKB-UniRule"/>
</dbReference>
<evidence type="ECO:0000256" key="1">
    <source>
        <dbReference type="PROSITE-ProRule" id="PRU01193"/>
    </source>
</evidence>
<feature type="transmembrane region" description="Helical" evidence="2">
    <location>
        <begin position="48"/>
        <end position="71"/>
    </location>
</feature>
<dbReference type="Proteomes" id="UP000693981">
    <property type="component" value="Unassembled WGS sequence"/>
</dbReference>
<dbReference type="Pfam" id="PF01595">
    <property type="entry name" value="CNNM"/>
    <property type="match status" value="1"/>
</dbReference>
<dbReference type="PANTHER" id="PTHR12064:SF94">
    <property type="entry name" value="UNEXTENDED PROTEIN"/>
    <property type="match status" value="1"/>
</dbReference>
<feature type="transmembrane region" description="Helical" evidence="2">
    <location>
        <begin position="141"/>
        <end position="159"/>
    </location>
</feature>
<dbReference type="PROSITE" id="PS51846">
    <property type="entry name" value="CNNM"/>
    <property type="match status" value="1"/>
</dbReference>